<keyword evidence="2" id="KW-1185">Reference proteome</keyword>
<protein>
    <recommendedName>
        <fullName evidence="3">Type VI secretion system contractile sheath protein TssC</fullName>
    </recommendedName>
</protein>
<evidence type="ECO:0000313" key="1">
    <source>
        <dbReference type="EMBL" id="SHL70846.1"/>
    </source>
</evidence>
<organism evidence="1 2">
    <name type="scientific">Chitinophaga jiangningensis</name>
    <dbReference type="NCBI Taxonomy" id="1419482"/>
    <lineage>
        <taxon>Bacteria</taxon>
        <taxon>Pseudomonadati</taxon>
        <taxon>Bacteroidota</taxon>
        <taxon>Chitinophagia</taxon>
        <taxon>Chitinophagales</taxon>
        <taxon>Chitinophagaceae</taxon>
        <taxon>Chitinophaga</taxon>
    </lineage>
</organism>
<evidence type="ECO:0000313" key="2">
    <source>
        <dbReference type="Proteomes" id="UP000184420"/>
    </source>
</evidence>
<dbReference type="AlphaFoldDB" id="A0A1M7CUD6"/>
<evidence type="ECO:0008006" key="3">
    <source>
        <dbReference type="Google" id="ProtNLM"/>
    </source>
</evidence>
<dbReference type="OrthoDB" id="1408613at2"/>
<dbReference type="InterPro" id="IPR035576">
    <property type="entry name" value="T6SS_TssC"/>
</dbReference>
<dbReference type="RefSeq" id="WP_073081225.1">
    <property type="nucleotide sequence ID" value="NZ_FRBL01000004.1"/>
</dbReference>
<proteinExistence type="predicted"/>
<dbReference type="Pfam" id="PF17541">
    <property type="entry name" value="TssC"/>
    <property type="match status" value="1"/>
</dbReference>
<dbReference type="Proteomes" id="UP000184420">
    <property type="component" value="Unassembled WGS sequence"/>
</dbReference>
<dbReference type="EMBL" id="FRBL01000004">
    <property type="protein sequence ID" value="SHL70846.1"/>
    <property type="molecule type" value="Genomic_DNA"/>
</dbReference>
<dbReference type="GO" id="GO:0033103">
    <property type="term" value="P:protein secretion by the type VI secretion system"/>
    <property type="evidence" value="ECO:0007669"/>
    <property type="project" value="InterPro"/>
</dbReference>
<accession>A0A1M7CUD6</accession>
<dbReference type="GO" id="GO:0033104">
    <property type="term" value="C:type VI protein secretion system complex"/>
    <property type="evidence" value="ECO:0007669"/>
    <property type="project" value="InterPro"/>
</dbReference>
<name>A0A1M7CUD6_9BACT</name>
<sequence>MLTTAIQLALPLQALGNFGGFELLESAIEGTQNLNPERKARRHLFLTEASKEGDRIRLKKLLQIWAALLKSDGGITEMQAVCNESVLEAETLLKENLLLALDESRELEQSYRNVSLFFSNTTTDKVKNVSFLNVAPEQLRDADNTRFLDAVKGELQQHYDRLDLRENYSLLVIPGYAGSNLILERWARIAYDNKCMLLTDFCQLDAPDDVMEVFEMAQLTGADPYRSNVIMTCNWLIGRARAEMVGEANHLYVPASGALAGRIYQTIMSQVTAGKKYGSLVDVEGVNFPLKKSEIASLEKLGLVPIVQEYGKVMAFSARTLFTGDNLGLQTYSVVRVFDYVTKVLIDFLNRRAFENFSANTRKDLQRQIIQFLDGITGPERLIEDFEIRRFEQDTRDKDTIHLDIFLKPYFPARNFLIRMDGHKGEHNNEWDTNYEQTR</sequence>
<reference evidence="1 2" key="1">
    <citation type="submission" date="2016-11" db="EMBL/GenBank/DDBJ databases">
        <authorList>
            <person name="Jaros S."/>
            <person name="Januszkiewicz K."/>
            <person name="Wedrychowicz H."/>
        </authorList>
    </citation>
    <scope>NUCLEOTIDE SEQUENCE [LARGE SCALE GENOMIC DNA]</scope>
    <source>
        <strain evidence="1 2">DSM 27406</strain>
    </source>
</reference>
<gene>
    <name evidence="1" type="ORF">SAMN05444266_104481</name>
</gene>
<dbReference type="STRING" id="1419482.SAMN05444266_104481"/>